<comment type="catalytic activity">
    <reaction evidence="12 13">
        <text>tRNA(Cys) + L-cysteine + ATP = L-cysteinyl-tRNA(Cys) + AMP + diphosphate</text>
        <dbReference type="Rhea" id="RHEA:17773"/>
        <dbReference type="Rhea" id="RHEA-COMP:9661"/>
        <dbReference type="Rhea" id="RHEA-COMP:9679"/>
        <dbReference type="ChEBI" id="CHEBI:30616"/>
        <dbReference type="ChEBI" id="CHEBI:33019"/>
        <dbReference type="ChEBI" id="CHEBI:35235"/>
        <dbReference type="ChEBI" id="CHEBI:78442"/>
        <dbReference type="ChEBI" id="CHEBI:78517"/>
        <dbReference type="ChEBI" id="CHEBI:456215"/>
        <dbReference type="EC" id="6.1.1.16"/>
    </reaction>
</comment>
<evidence type="ECO:0000256" key="13">
    <source>
        <dbReference type="HAMAP-Rule" id="MF_00041"/>
    </source>
</evidence>
<protein>
    <recommendedName>
        <fullName evidence="13">Cysteine--tRNA ligase</fullName>
        <ecNumber evidence="13">6.1.1.16</ecNumber>
    </recommendedName>
    <alternativeName>
        <fullName evidence="13">Cysteinyl-tRNA synthetase</fullName>
        <shortName evidence="13">CysRS</shortName>
    </alternativeName>
</protein>
<proteinExistence type="inferred from homology"/>
<evidence type="ECO:0000256" key="9">
    <source>
        <dbReference type="ARBA" id="ARBA00022840"/>
    </source>
</evidence>
<comment type="caution">
    <text evidence="15">The sequence shown here is derived from an EMBL/GenBank/DDBJ whole genome shotgun (WGS) entry which is preliminary data.</text>
</comment>
<dbReference type="PANTHER" id="PTHR10890">
    <property type="entry name" value="CYSTEINYL-TRNA SYNTHETASE"/>
    <property type="match status" value="1"/>
</dbReference>
<dbReference type="SUPFAM" id="SSF52374">
    <property type="entry name" value="Nucleotidylyl transferase"/>
    <property type="match status" value="1"/>
</dbReference>
<evidence type="ECO:0000256" key="6">
    <source>
        <dbReference type="ARBA" id="ARBA00022723"/>
    </source>
</evidence>
<evidence type="ECO:0000313" key="15">
    <source>
        <dbReference type="EMBL" id="PIR97710.1"/>
    </source>
</evidence>
<feature type="binding site" evidence="13">
    <location>
        <position position="210"/>
    </location>
    <ligand>
        <name>Zn(2+)</name>
        <dbReference type="ChEBI" id="CHEBI:29105"/>
    </ligand>
</feature>
<keyword evidence="6 13" id="KW-0479">Metal-binding</keyword>
<evidence type="ECO:0000256" key="11">
    <source>
        <dbReference type="ARBA" id="ARBA00023146"/>
    </source>
</evidence>
<evidence type="ECO:0000313" key="16">
    <source>
        <dbReference type="Proteomes" id="UP000231466"/>
    </source>
</evidence>
<evidence type="ECO:0000256" key="5">
    <source>
        <dbReference type="ARBA" id="ARBA00022598"/>
    </source>
</evidence>
<dbReference type="NCBIfam" id="TIGR00435">
    <property type="entry name" value="cysS"/>
    <property type="match status" value="1"/>
</dbReference>
<dbReference type="InterPro" id="IPR024909">
    <property type="entry name" value="Cys-tRNA/MSH_ligase"/>
</dbReference>
<keyword evidence="4 13" id="KW-0963">Cytoplasm</keyword>
<accession>A0A2H0VHF2</accession>
<feature type="binding site" evidence="13">
    <location>
        <position position="235"/>
    </location>
    <ligand>
        <name>Zn(2+)</name>
        <dbReference type="ChEBI" id="CHEBI:29105"/>
    </ligand>
</feature>
<dbReference type="FunFam" id="3.40.50.620:FF:000130">
    <property type="entry name" value="Cysteine--tRNA ligase"/>
    <property type="match status" value="1"/>
</dbReference>
<feature type="binding site" evidence="13">
    <location>
        <position position="28"/>
    </location>
    <ligand>
        <name>Zn(2+)</name>
        <dbReference type="ChEBI" id="CHEBI:29105"/>
    </ligand>
</feature>
<feature type="binding site" evidence="13">
    <location>
        <position position="270"/>
    </location>
    <ligand>
        <name>ATP</name>
        <dbReference type="ChEBI" id="CHEBI:30616"/>
    </ligand>
</feature>
<feature type="short sequence motif" description="'KMSKS' region" evidence="13">
    <location>
        <begin position="267"/>
        <end position="271"/>
    </location>
</feature>
<dbReference type="EMBL" id="PFAH01000010">
    <property type="protein sequence ID" value="PIR97710.1"/>
    <property type="molecule type" value="Genomic_DNA"/>
</dbReference>
<dbReference type="GO" id="GO:0006423">
    <property type="term" value="P:cysteinyl-tRNA aminoacylation"/>
    <property type="evidence" value="ECO:0007669"/>
    <property type="project" value="UniProtKB-UniRule"/>
</dbReference>
<keyword evidence="9 13" id="KW-0067">ATP-binding</keyword>
<dbReference type="Pfam" id="PF01406">
    <property type="entry name" value="tRNA-synt_1e"/>
    <property type="match status" value="1"/>
</dbReference>
<organism evidence="15 16">
    <name type="scientific">Candidatus Colwellbacteria bacterium CG10_big_fil_rev_8_21_14_0_10_42_22</name>
    <dbReference type="NCBI Taxonomy" id="1974540"/>
    <lineage>
        <taxon>Bacteria</taxon>
        <taxon>Candidatus Colwelliibacteriota</taxon>
    </lineage>
</organism>
<dbReference type="InterPro" id="IPR009080">
    <property type="entry name" value="tRNAsynth_Ia_anticodon-bd"/>
</dbReference>
<dbReference type="InterPro" id="IPR032678">
    <property type="entry name" value="tRNA-synt_1_cat_dom"/>
</dbReference>
<comment type="subunit">
    <text evidence="3 13">Monomer.</text>
</comment>
<keyword evidence="11 13" id="KW-0030">Aminoacyl-tRNA synthetase</keyword>
<dbReference type="SUPFAM" id="SSF47323">
    <property type="entry name" value="Anticodon-binding domain of a subclass of class I aminoacyl-tRNA synthetases"/>
    <property type="match status" value="1"/>
</dbReference>
<evidence type="ECO:0000256" key="3">
    <source>
        <dbReference type="ARBA" id="ARBA00011245"/>
    </source>
</evidence>
<dbReference type="PANTHER" id="PTHR10890:SF3">
    <property type="entry name" value="CYSTEINE--TRNA LIGASE, CYTOPLASMIC"/>
    <property type="match status" value="1"/>
</dbReference>
<dbReference type="GO" id="GO:0005524">
    <property type="term" value="F:ATP binding"/>
    <property type="evidence" value="ECO:0007669"/>
    <property type="project" value="UniProtKB-UniRule"/>
</dbReference>
<dbReference type="CDD" id="cd00672">
    <property type="entry name" value="CysRS_core"/>
    <property type="match status" value="1"/>
</dbReference>
<keyword evidence="8 13" id="KW-0862">Zinc</keyword>
<dbReference type="Gene3D" id="1.20.120.1910">
    <property type="entry name" value="Cysteine-tRNA ligase, C-terminal anti-codon recognition domain"/>
    <property type="match status" value="1"/>
</dbReference>
<evidence type="ECO:0000256" key="1">
    <source>
        <dbReference type="ARBA" id="ARBA00004496"/>
    </source>
</evidence>
<dbReference type="HAMAP" id="MF_00041">
    <property type="entry name" value="Cys_tRNA_synth"/>
    <property type="match status" value="1"/>
</dbReference>
<comment type="cofactor">
    <cofactor evidence="13">
        <name>Zn(2+)</name>
        <dbReference type="ChEBI" id="CHEBI:29105"/>
    </cofactor>
    <text evidence="13">Binds 1 zinc ion per subunit.</text>
</comment>
<evidence type="ECO:0000256" key="8">
    <source>
        <dbReference type="ARBA" id="ARBA00022833"/>
    </source>
</evidence>
<feature type="binding site" evidence="13">
    <location>
        <position position="239"/>
    </location>
    <ligand>
        <name>Zn(2+)</name>
        <dbReference type="ChEBI" id="CHEBI:29105"/>
    </ligand>
</feature>
<gene>
    <name evidence="13" type="primary">cysS</name>
    <name evidence="15" type="ORF">COT89_02945</name>
</gene>
<evidence type="ECO:0000259" key="14">
    <source>
        <dbReference type="Pfam" id="PF01406"/>
    </source>
</evidence>
<feature type="domain" description="tRNA synthetases class I catalytic" evidence="14">
    <location>
        <begin position="15"/>
        <end position="314"/>
    </location>
</feature>
<dbReference type="Proteomes" id="UP000231466">
    <property type="component" value="Unassembled WGS sequence"/>
</dbReference>
<dbReference type="InterPro" id="IPR015803">
    <property type="entry name" value="Cys-tRNA-ligase"/>
</dbReference>
<reference evidence="16" key="1">
    <citation type="submission" date="2017-09" db="EMBL/GenBank/DDBJ databases">
        <title>Depth-based differentiation of microbial function through sediment-hosted aquifers and enrichment of novel symbionts in the deep terrestrial subsurface.</title>
        <authorList>
            <person name="Probst A.J."/>
            <person name="Ladd B."/>
            <person name="Jarett J.K."/>
            <person name="Geller-Mcgrath D.E."/>
            <person name="Sieber C.M.K."/>
            <person name="Emerson J.B."/>
            <person name="Anantharaman K."/>
            <person name="Thomas B.C."/>
            <person name="Malmstrom R."/>
            <person name="Stieglmeier M."/>
            <person name="Klingl A."/>
            <person name="Woyke T."/>
            <person name="Ryan C.M."/>
            <person name="Banfield J.F."/>
        </authorList>
    </citation>
    <scope>NUCLEOTIDE SEQUENCE [LARGE SCALE GENOMIC DNA]</scope>
</reference>
<evidence type="ECO:0000256" key="7">
    <source>
        <dbReference type="ARBA" id="ARBA00022741"/>
    </source>
</evidence>
<evidence type="ECO:0000256" key="12">
    <source>
        <dbReference type="ARBA" id="ARBA00047398"/>
    </source>
</evidence>
<name>A0A2H0VHF2_9BACT</name>
<comment type="subcellular location">
    <subcellularLocation>
        <location evidence="1 13">Cytoplasm</location>
    </subcellularLocation>
</comment>
<evidence type="ECO:0000256" key="10">
    <source>
        <dbReference type="ARBA" id="ARBA00022917"/>
    </source>
</evidence>
<dbReference type="AlphaFoldDB" id="A0A2H0VHF2"/>
<dbReference type="GO" id="GO:0008270">
    <property type="term" value="F:zinc ion binding"/>
    <property type="evidence" value="ECO:0007669"/>
    <property type="project" value="UniProtKB-UniRule"/>
</dbReference>
<sequence length="464" mass="54065">MLKLYNTLTRKKEVFRPIKKKSIGLYTCGPTVYDTAHIGNLRTYIFEDVLRRSLEFLGYEVRQVMNITDIEDKVIKKAISEKKTLQEVTKSYIKEFFDDIASLNIEPAHTYPLATNHIKEMIQLIRKLMDKGFAYQGRDGSVYFDISKYKKYGRLIGLKNIKVRDGVRISLDEYDKKEAQDFVLWKAKKKGEPSWKSPWGTGRPGWHIECSVMSMKYLGETIDIHTGGVDNIFPHHENEIAQSESVTGKKFVNYWIHGEHLIVGGEKMSKSLKNFYTLRDIENKGFMPVAFRYLVLGAHYKSKLNFTWRSIEGADNAVWNLWRELGRLKFVGQKESIKTKVNKVKEYKARFKEAIEDDLNISEGLAILRRIITDKDISPEDRRDLCFEMDRVFGLNLKNADKLYKTPLHIKTLVSGREIIRHNQQFVKADTLRNKVKSLGYDIEDTSYGPFVWPNRNRKSHPKT</sequence>
<dbReference type="EC" id="6.1.1.16" evidence="13"/>
<keyword evidence="5 13" id="KW-0436">Ligase</keyword>
<keyword evidence="10 13" id="KW-0648">Protein biosynthesis</keyword>
<dbReference type="PRINTS" id="PR00983">
    <property type="entry name" value="TRNASYNTHCYS"/>
</dbReference>
<dbReference type="InterPro" id="IPR014729">
    <property type="entry name" value="Rossmann-like_a/b/a_fold"/>
</dbReference>
<evidence type="ECO:0000256" key="2">
    <source>
        <dbReference type="ARBA" id="ARBA00005594"/>
    </source>
</evidence>
<dbReference type="GO" id="GO:0005829">
    <property type="term" value="C:cytosol"/>
    <property type="evidence" value="ECO:0007669"/>
    <property type="project" value="TreeGrafter"/>
</dbReference>
<evidence type="ECO:0000256" key="4">
    <source>
        <dbReference type="ARBA" id="ARBA00022490"/>
    </source>
</evidence>
<dbReference type="Gene3D" id="3.40.50.620">
    <property type="entry name" value="HUPs"/>
    <property type="match status" value="1"/>
</dbReference>
<feature type="short sequence motif" description="'HIGH' region" evidence="13">
    <location>
        <begin position="30"/>
        <end position="40"/>
    </location>
</feature>
<keyword evidence="7 13" id="KW-0547">Nucleotide-binding</keyword>
<comment type="similarity">
    <text evidence="2 13">Belongs to the class-I aminoacyl-tRNA synthetase family.</text>
</comment>
<dbReference type="GO" id="GO:0004817">
    <property type="term" value="F:cysteine-tRNA ligase activity"/>
    <property type="evidence" value="ECO:0007669"/>
    <property type="project" value="UniProtKB-UniRule"/>
</dbReference>